<accession>A0AAW0DU43</accession>
<name>A0AAW0DU43_9AGAR</name>
<gene>
    <name evidence="1" type="ORF">VNI00_003669</name>
</gene>
<comment type="caution">
    <text evidence="1">The sequence shown here is derived from an EMBL/GenBank/DDBJ whole genome shotgun (WGS) entry which is preliminary data.</text>
</comment>
<dbReference type="EMBL" id="JAYKXP010000009">
    <property type="protein sequence ID" value="KAK7054471.1"/>
    <property type="molecule type" value="Genomic_DNA"/>
</dbReference>
<protein>
    <submittedName>
        <fullName evidence="1">Uncharacterized protein</fullName>
    </submittedName>
</protein>
<evidence type="ECO:0000313" key="1">
    <source>
        <dbReference type="EMBL" id="KAK7054471.1"/>
    </source>
</evidence>
<reference evidence="1 2" key="1">
    <citation type="submission" date="2024-01" db="EMBL/GenBank/DDBJ databases">
        <title>A draft genome for a cacao thread blight-causing isolate of Paramarasmius palmivorus.</title>
        <authorList>
            <person name="Baruah I.K."/>
            <person name="Bukari Y."/>
            <person name="Amoako-Attah I."/>
            <person name="Meinhardt L.W."/>
            <person name="Bailey B.A."/>
            <person name="Cohen S.P."/>
        </authorList>
    </citation>
    <scope>NUCLEOTIDE SEQUENCE [LARGE SCALE GENOMIC DNA]</scope>
    <source>
        <strain evidence="1 2">GH-12</strain>
    </source>
</reference>
<dbReference type="Proteomes" id="UP001383192">
    <property type="component" value="Unassembled WGS sequence"/>
</dbReference>
<organism evidence="1 2">
    <name type="scientific">Paramarasmius palmivorus</name>
    <dbReference type="NCBI Taxonomy" id="297713"/>
    <lineage>
        <taxon>Eukaryota</taxon>
        <taxon>Fungi</taxon>
        <taxon>Dikarya</taxon>
        <taxon>Basidiomycota</taxon>
        <taxon>Agaricomycotina</taxon>
        <taxon>Agaricomycetes</taxon>
        <taxon>Agaricomycetidae</taxon>
        <taxon>Agaricales</taxon>
        <taxon>Marasmiineae</taxon>
        <taxon>Marasmiaceae</taxon>
        <taxon>Paramarasmius</taxon>
    </lineage>
</organism>
<keyword evidence="2" id="KW-1185">Reference proteome</keyword>
<sequence length="90" mass="9989">MSTAARREGGRGEGMVLQYAFACVAKPDRQRGTPNAPGRSSTIHKGLQGIGVEVDFRNYMAWSSDVLHFDIVCMKKEESRARKGWSQGEE</sequence>
<evidence type="ECO:0000313" key="2">
    <source>
        <dbReference type="Proteomes" id="UP001383192"/>
    </source>
</evidence>
<proteinExistence type="predicted"/>
<dbReference type="AlphaFoldDB" id="A0AAW0DU43"/>